<organism evidence="1 2">
    <name type="scientific">candidate division TA06 bacterium SM23_40</name>
    <dbReference type="NCBI Taxonomy" id="1703774"/>
    <lineage>
        <taxon>Bacteria</taxon>
        <taxon>Bacteria division TA06</taxon>
    </lineage>
</organism>
<dbReference type="EMBL" id="LJUI01000037">
    <property type="protein sequence ID" value="KPK69404.1"/>
    <property type="molecule type" value="Genomic_DNA"/>
</dbReference>
<evidence type="ECO:0000313" key="2">
    <source>
        <dbReference type="Proteomes" id="UP000051717"/>
    </source>
</evidence>
<evidence type="ECO:0000313" key="1">
    <source>
        <dbReference type="EMBL" id="KPK69404.1"/>
    </source>
</evidence>
<accession>A0A0S8GC39</accession>
<name>A0A0S8GC39_UNCT6</name>
<dbReference type="Proteomes" id="UP000051717">
    <property type="component" value="Unassembled WGS sequence"/>
</dbReference>
<reference evidence="1 2" key="1">
    <citation type="journal article" date="2015" name="Microbiome">
        <title>Genomic resolution of linkages in carbon, nitrogen, and sulfur cycling among widespread estuary sediment bacteria.</title>
        <authorList>
            <person name="Baker B.J."/>
            <person name="Lazar C.S."/>
            <person name="Teske A.P."/>
            <person name="Dick G.J."/>
        </authorList>
    </citation>
    <scope>NUCLEOTIDE SEQUENCE [LARGE SCALE GENOMIC DNA]</scope>
    <source>
        <strain evidence="1">SM23_40</strain>
    </source>
</reference>
<gene>
    <name evidence="1" type="ORF">AMJ82_05715</name>
</gene>
<proteinExistence type="predicted"/>
<comment type="caution">
    <text evidence="1">The sequence shown here is derived from an EMBL/GenBank/DDBJ whole genome shotgun (WGS) entry which is preliminary data.</text>
</comment>
<sequence>MSKRGGVRRPAPREWLRKNDRGFTCVPNALWCIALSNVARCVWAFQWSLVRVRKNGDDYLSYVAQTTIAQTLGISTNTVRRCDVELVDAGLLELVQAKPRRPKVYRVRPSRSDWTIPDPVVWEIECSEEVHEGGISTDGRRE</sequence>
<dbReference type="AlphaFoldDB" id="A0A0S8GC39"/>
<protein>
    <submittedName>
        <fullName evidence="1">Uncharacterized protein</fullName>
    </submittedName>
</protein>